<dbReference type="EMBL" id="JAWXXP010000001">
    <property type="protein sequence ID" value="MDX5994986.1"/>
    <property type="molecule type" value="Genomic_DNA"/>
</dbReference>
<dbReference type="GO" id="GO:0043022">
    <property type="term" value="F:ribosome binding"/>
    <property type="evidence" value="ECO:0007669"/>
    <property type="project" value="InterPro"/>
</dbReference>
<comment type="similarity">
    <text evidence="2">Belongs to the ElaB/YgaM/YqjD family.</text>
</comment>
<evidence type="ECO:0000256" key="1">
    <source>
        <dbReference type="ARBA" id="ARBA00004377"/>
    </source>
</evidence>
<dbReference type="OrthoDB" id="5298386at2"/>
<gene>
    <name evidence="12" type="ORF">SAMN05216575_10932</name>
    <name evidence="11" type="ORF">SIM71_23215</name>
</gene>
<feature type="transmembrane region" description="Helical" evidence="8">
    <location>
        <begin position="85"/>
        <end position="103"/>
    </location>
</feature>
<accession>A0A1G7MEB5</accession>
<evidence type="ECO:0000313" key="11">
    <source>
        <dbReference type="EMBL" id="MDX5994986.1"/>
    </source>
</evidence>
<evidence type="ECO:0000256" key="5">
    <source>
        <dbReference type="ARBA" id="ARBA00022692"/>
    </source>
</evidence>
<dbReference type="GO" id="GO:0005886">
    <property type="term" value="C:plasma membrane"/>
    <property type="evidence" value="ECO:0007669"/>
    <property type="project" value="UniProtKB-SubCell"/>
</dbReference>
<organism evidence="12 13">
    <name type="scientific">Ectopseudomonas alcaliphila</name>
    <dbReference type="NCBI Taxonomy" id="101564"/>
    <lineage>
        <taxon>Bacteria</taxon>
        <taxon>Pseudomonadati</taxon>
        <taxon>Pseudomonadota</taxon>
        <taxon>Gammaproteobacteria</taxon>
        <taxon>Pseudomonadales</taxon>
        <taxon>Pseudomonadaceae</taxon>
        <taxon>Ectopseudomonas</taxon>
    </lineage>
</organism>
<dbReference type="PANTHER" id="PTHR35893:SF3">
    <property type="entry name" value="INNER MEMBRANE PROTEIN"/>
    <property type="match status" value="1"/>
</dbReference>
<dbReference type="InterPro" id="IPR043605">
    <property type="entry name" value="DUF883_C"/>
</dbReference>
<dbReference type="Pfam" id="PF19029">
    <property type="entry name" value="DUF883_C"/>
    <property type="match status" value="1"/>
</dbReference>
<evidence type="ECO:0000259" key="10">
    <source>
        <dbReference type="Pfam" id="PF19029"/>
    </source>
</evidence>
<keyword evidence="14" id="KW-1185">Reference proteome</keyword>
<dbReference type="AlphaFoldDB" id="A0A1G7MEB5"/>
<keyword evidence="3" id="KW-1003">Cell membrane</keyword>
<keyword evidence="4" id="KW-0997">Cell inner membrane</keyword>
<reference evidence="12 13" key="1">
    <citation type="submission" date="2016-10" db="EMBL/GenBank/DDBJ databases">
        <authorList>
            <person name="de Groot N.N."/>
        </authorList>
    </citation>
    <scope>NUCLEOTIDE SEQUENCE [LARGE SCALE GENOMIC DNA]</scope>
    <source>
        <strain evidence="12 13">JCM 10630</strain>
    </source>
</reference>
<dbReference type="InterPro" id="IPR010279">
    <property type="entry name" value="YqjD/ElaB"/>
</dbReference>
<evidence type="ECO:0000313" key="13">
    <source>
        <dbReference type="Proteomes" id="UP000182413"/>
    </source>
</evidence>
<evidence type="ECO:0000256" key="8">
    <source>
        <dbReference type="SAM" id="Phobius"/>
    </source>
</evidence>
<evidence type="ECO:0000259" key="9">
    <source>
        <dbReference type="Pfam" id="PF05957"/>
    </source>
</evidence>
<dbReference type="InterPro" id="IPR043604">
    <property type="entry name" value="DUF883_N"/>
</dbReference>
<evidence type="ECO:0000256" key="6">
    <source>
        <dbReference type="ARBA" id="ARBA00022989"/>
    </source>
</evidence>
<evidence type="ECO:0000313" key="14">
    <source>
        <dbReference type="Proteomes" id="UP001278050"/>
    </source>
</evidence>
<protein>
    <submittedName>
        <fullName evidence="12">Membrane-anchored ribosome-binding protein, inhibits growth in stationary phase, ElaB/YqjD/DUF883 family</fullName>
    </submittedName>
    <submittedName>
        <fullName evidence="11">YqjD family protein</fullName>
    </submittedName>
</protein>
<dbReference type="Proteomes" id="UP001278050">
    <property type="component" value="Unassembled WGS sequence"/>
</dbReference>
<keyword evidence="6 8" id="KW-1133">Transmembrane helix</keyword>
<reference evidence="11 14" key="2">
    <citation type="submission" date="2023-11" db="EMBL/GenBank/DDBJ databases">
        <title>MicrobeMod: A computational toolkit for identifying prokaryotic methylation and restriction-modification with nanopore sequencing.</title>
        <authorList>
            <person name="Crits-Christoph A."/>
            <person name="Kang S.C."/>
            <person name="Lee H."/>
            <person name="Ostrov N."/>
        </authorList>
    </citation>
    <scope>NUCLEOTIDE SEQUENCE [LARGE SCALE GENOMIC DNA]</scope>
    <source>
        <strain evidence="11 14">ATCC BAA-571</strain>
    </source>
</reference>
<evidence type="ECO:0000256" key="4">
    <source>
        <dbReference type="ARBA" id="ARBA00022519"/>
    </source>
</evidence>
<dbReference type="RefSeq" id="WP_074681609.1">
    <property type="nucleotide sequence ID" value="NZ_CBCSET010000008.1"/>
</dbReference>
<dbReference type="Proteomes" id="UP000182413">
    <property type="component" value="Unassembled WGS sequence"/>
</dbReference>
<dbReference type="Pfam" id="PF05957">
    <property type="entry name" value="DUF883"/>
    <property type="match status" value="1"/>
</dbReference>
<dbReference type="PANTHER" id="PTHR35893">
    <property type="entry name" value="INNER MEMBRANE PROTEIN-RELATED"/>
    <property type="match status" value="1"/>
</dbReference>
<sequence>MPSKAATPSTKDALLDEFQALVSDTEKLLHHSASLAGEQAEALRDDIRSSLDRARDTLHKAESGLREQGKIAVDATEDYVHKHPWQALGLSAAIGLVLGLLISRR</sequence>
<comment type="subcellular location">
    <subcellularLocation>
        <location evidence="1">Cell inner membrane</location>
        <topology evidence="1">Single-pass membrane protein</topology>
    </subcellularLocation>
</comment>
<dbReference type="EMBL" id="FNAE01000009">
    <property type="protein sequence ID" value="SDF60152.1"/>
    <property type="molecule type" value="Genomic_DNA"/>
</dbReference>
<keyword evidence="7 8" id="KW-0472">Membrane</keyword>
<evidence type="ECO:0000313" key="12">
    <source>
        <dbReference type="EMBL" id="SDF60152.1"/>
    </source>
</evidence>
<proteinExistence type="inferred from homology"/>
<evidence type="ECO:0000256" key="2">
    <source>
        <dbReference type="ARBA" id="ARBA00010423"/>
    </source>
</evidence>
<evidence type="ECO:0000256" key="7">
    <source>
        <dbReference type="ARBA" id="ARBA00023136"/>
    </source>
</evidence>
<feature type="domain" description="DUF883" evidence="9">
    <location>
        <begin position="12"/>
        <end position="62"/>
    </location>
</feature>
<keyword evidence="5 8" id="KW-0812">Transmembrane</keyword>
<feature type="domain" description="DUF883" evidence="10">
    <location>
        <begin position="76"/>
        <end position="105"/>
    </location>
</feature>
<name>A0A1G7MEB5_9GAMM</name>
<evidence type="ECO:0000256" key="3">
    <source>
        <dbReference type="ARBA" id="ARBA00022475"/>
    </source>
</evidence>